<evidence type="ECO:0000313" key="5">
    <source>
        <dbReference type="EMBL" id="KAF6017239.1"/>
    </source>
</evidence>
<dbReference type="Pfam" id="PF18797">
    <property type="entry name" value="APC_rep"/>
    <property type="match status" value="1"/>
</dbReference>
<dbReference type="GO" id="GO:0008013">
    <property type="term" value="F:beta-catenin binding"/>
    <property type="evidence" value="ECO:0007669"/>
    <property type="project" value="InterPro"/>
</dbReference>
<dbReference type="GO" id="GO:0007389">
    <property type="term" value="P:pattern specification process"/>
    <property type="evidence" value="ECO:0007669"/>
    <property type="project" value="TreeGrafter"/>
</dbReference>
<evidence type="ECO:0000256" key="2">
    <source>
        <dbReference type="ARBA" id="ARBA00022687"/>
    </source>
</evidence>
<comment type="caution">
    <text evidence="5">The sequence shown here is derived from an EMBL/GenBank/DDBJ whole genome shotgun (WGS) entry which is preliminary data.</text>
</comment>
<name>A0A7J7ITK4_BUGNE</name>
<dbReference type="SUPFAM" id="SSF48371">
    <property type="entry name" value="ARM repeat"/>
    <property type="match status" value="1"/>
</dbReference>
<dbReference type="SMART" id="SM00185">
    <property type="entry name" value="ARM"/>
    <property type="match status" value="6"/>
</dbReference>
<evidence type="ECO:0000256" key="3">
    <source>
        <dbReference type="PROSITE-ProRule" id="PRU00259"/>
    </source>
</evidence>
<protein>
    <submittedName>
        <fullName evidence="5">Uncharacterized protein</fullName>
    </submittedName>
</protein>
<feature type="region of interest" description="Disordered" evidence="4">
    <location>
        <begin position="224"/>
        <end position="263"/>
    </location>
</feature>
<feature type="region of interest" description="Disordered" evidence="4">
    <location>
        <begin position="1"/>
        <end position="111"/>
    </location>
</feature>
<dbReference type="Gene3D" id="1.25.10.10">
    <property type="entry name" value="Leucine-rich Repeat Variant"/>
    <property type="match status" value="1"/>
</dbReference>
<organism evidence="5 6">
    <name type="scientific">Bugula neritina</name>
    <name type="common">Brown bryozoan</name>
    <name type="synonym">Sertularia neritina</name>
    <dbReference type="NCBI Taxonomy" id="10212"/>
    <lineage>
        <taxon>Eukaryota</taxon>
        <taxon>Metazoa</taxon>
        <taxon>Spiralia</taxon>
        <taxon>Lophotrochozoa</taxon>
        <taxon>Bryozoa</taxon>
        <taxon>Gymnolaemata</taxon>
        <taxon>Cheilostomatida</taxon>
        <taxon>Flustrina</taxon>
        <taxon>Buguloidea</taxon>
        <taxon>Bugulidae</taxon>
        <taxon>Bugula</taxon>
    </lineage>
</organism>
<sequence length="693" mass="75278">MQMRRGIKPSEDDAGASWSQTSSVRSSRSGDGGTPVPHPNSAKPAELAKNMPHGPMKIDNTGLVHQLPSNERDSPSNTQPVLWQHRPAPRQQERQPDSRERRDSGSCDHTESELNGMVFRDVSTNTPSTQEVHFARLPELDNAVGPGVVSSDRHGNELVTIGTQTTEVVMSAECAYEPSVENVRGCSKAATPQQLSDFYHGAWPIVDGDVSSSNSGAIQETQSVMSFHSSISSHSSRPSHHYKDASNKDGSSKGANQQSGLAGQTIAESHPAPIALQPLITGGQPLGTKVQMVYSLISMLGTHDPEDMSQTLLAMSSSPDSCIAMRQSGCLPLLVQLIYGSESEKEALTAGKLCRARACQALHNIIHSPPDDKRSRRELKLLKYIEIVQSHCESIRGDKTEDKSLTEAAEKIWPPSDIDRNPGPAVAALMKLSFDDHCRPPIVELGGLPCMAQLIKLDQASYSANSDLQRITMRRYACMTLTNLTFGDCNNKARLCAMQSCLNAIVLQLQAFNEDLCQVAASVIRNLSWKADQASKRHLRVSSATTKLMITAIQVKRESTLKSILSALWNLSAHCTFNKTCICEVDGSIEFLVGMLSYQSPTKTPAIVECAGGILRNISSVIAVRDDYRKILRAHNALKILLSHLKSPSMTVVGNACGALWNISARCVEDQQTLIELGLSISSRISPTPNTDS</sequence>
<evidence type="ECO:0000313" key="6">
    <source>
        <dbReference type="Proteomes" id="UP000593567"/>
    </source>
</evidence>
<accession>A0A7J7ITK4</accession>
<keyword evidence="6" id="KW-1185">Reference proteome</keyword>
<feature type="compositionally biased region" description="Basic and acidic residues" evidence="4">
    <location>
        <begin position="241"/>
        <end position="251"/>
    </location>
</feature>
<dbReference type="GO" id="GO:0001708">
    <property type="term" value="P:cell fate specification"/>
    <property type="evidence" value="ECO:0007669"/>
    <property type="project" value="TreeGrafter"/>
</dbReference>
<dbReference type="GO" id="GO:0030877">
    <property type="term" value="C:beta-catenin destruction complex"/>
    <property type="evidence" value="ECO:0007669"/>
    <property type="project" value="TreeGrafter"/>
</dbReference>
<evidence type="ECO:0000256" key="4">
    <source>
        <dbReference type="SAM" id="MobiDB-lite"/>
    </source>
</evidence>
<dbReference type="GO" id="GO:0008017">
    <property type="term" value="F:microtubule binding"/>
    <property type="evidence" value="ECO:0007669"/>
    <property type="project" value="TreeGrafter"/>
</dbReference>
<dbReference type="InterPro" id="IPR011989">
    <property type="entry name" value="ARM-like"/>
</dbReference>
<keyword evidence="2" id="KW-0879">Wnt signaling pathway</keyword>
<feature type="compositionally biased region" description="Low complexity" evidence="4">
    <location>
        <begin position="17"/>
        <end position="29"/>
    </location>
</feature>
<feature type="compositionally biased region" description="Polar residues" evidence="4">
    <location>
        <begin position="253"/>
        <end position="262"/>
    </location>
</feature>
<dbReference type="GO" id="GO:0090090">
    <property type="term" value="P:negative regulation of canonical Wnt signaling pathway"/>
    <property type="evidence" value="ECO:0007669"/>
    <property type="project" value="TreeGrafter"/>
</dbReference>
<dbReference type="Pfam" id="PF00514">
    <property type="entry name" value="Arm"/>
    <property type="match status" value="1"/>
</dbReference>
<dbReference type="GO" id="GO:0005881">
    <property type="term" value="C:cytoplasmic microtubule"/>
    <property type="evidence" value="ECO:0007669"/>
    <property type="project" value="TreeGrafter"/>
</dbReference>
<reference evidence="5" key="1">
    <citation type="submission" date="2020-06" db="EMBL/GenBank/DDBJ databases">
        <title>Draft genome of Bugula neritina, a colonial animal packing powerful symbionts and potential medicines.</title>
        <authorList>
            <person name="Rayko M."/>
        </authorList>
    </citation>
    <scope>NUCLEOTIDE SEQUENCE [LARGE SCALE GENOMIC DNA]</scope>
    <source>
        <strain evidence="5">Kwan_BN1</strain>
    </source>
</reference>
<dbReference type="InterPro" id="IPR000225">
    <property type="entry name" value="Armadillo"/>
</dbReference>
<dbReference type="GO" id="GO:0016477">
    <property type="term" value="P:cell migration"/>
    <property type="evidence" value="ECO:0007669"/>
    <property type="project" value="TreeGrafter"/>
</dbReference>
<dbReference type="Proteomes" id="UP000593567">
    <property type="component" value="Unassembled WGS sequence"/>
</dbReference>
<dbReference type="InterPro" id="IPR016024">
    <property type="entry name" value="ARM-type_fold"/>
</dbReference>
<dbReference type="EMBL" id="VXIV02003420">
    <property type="protein sequence ID" value="KAF6017239.1"/>
    <property type="molecule type" value="Genomic_DNA"/>
</dbReference>
<comment type="similarity">
    <text evidence="1">Belongs to the adenomatous polyposis coli (APC) family.</text>
</comment>
<feature type="compositionally biased region" description="Basic and acidic residues" evidence="4">
    <location>
        <begin position="91"/>
        <end position="111"/>
    </location>
</feature>
<dbReference type="InterPro" id="IPR026818">
    <property type="entry name" value="Apc_fam"/>
</dbReference>
<dbReference type="GO" id="GO:0016055">
    <property type="term" value="P:Wnt signaling pathway"/>
    <property type="evidence" value="ECO:0007669"/>
    <property type="project" value="UniProtKB-KW"/>
</dbReference>
<dbReference type="AlphaFoldDB" id="A0A7J7ITK4"/>
<dbReference type="PROSITE" id="PS50176">
    <property type="entry name" value="ARM_REPEAT"/>
    <property type="match status" value="1"/>
</dbReference>
<dbReference type="PANTHER" id="PTHR12607:SF12">
    <property type="entry name" value="APC-LIKE, ISOFORM A-RELATED"/>
    <property type="match status" value="1"/>
</dbReference>
<dbReference type="OrthoDB" id="5918429at2759"/>
<dbReference type="GO" id="GO:0007026">
    <property type="term" value="P:negative regulation of microtubule depolymerization"/>
    <property type="evidence" value="ECO:0007669"/>
    <property type="project" value="TreeGrafter"/>
</dbReference>
<feature type="compositionally biased region" description="Low complexity" evidence="4">
    <location>
        <begin position="224"/>
        <end position="236"/>
    </location>
</feature>
<proteinExistence type="inferred from homology"/>
<gene>
    <name evidence="5" type="ORF">EB796_024448</name>
</gene>
<evidence type="ECO:0000256" key="1">
    <source>
        <dbReference type="ARBA" id="ARBA00009051"/>
    </source>
</evidence>
<dbReference type="InterPro" id="IPR041257">
    <property type="entry name" value="APC_rep"/>
</dbReference>
<dbReference type="GO" id="GO:0007399">
    <property type="term" value="P:nervous system development"/>
    <property type="evidence" value="ECO:0007669"/>
    <property type="project" value="TreeGrafter"/>
</dbReference>
<dbReference type="PANTHER" id="PTHR12607">
    <property type="entry name" value="ADENOMATOUS POLYPOSIS COLI PROTEIN FAMILY"/>
    <property type="match status" value="1"/>
</dbReference>
<dbReference type="GO" id="GO:0016342">
    <property type="term" value="C:catenin complex"/>
    <property type="evidence" value="ECO:0007669"/>
    <property type="project" value="TreeGrafter"/>
</dbReference>
<feature type="repeat" description="ARM" evidence="3">
    <location>
        <begin position="587"/>
        <end position="619"/>
    </location>
</feature>
<dbReference type="GO" id="GO:0045295">
    <property type="term" value="F:gamma-catenin binding"/>
    <property type="evidence" value="ECO:0007669"/>
    <property type="project" value="TreeGrafter"/>
</dbReference>